<dbReference type="Proteomes" id="UP000178656">
    <property type="component" value="Unassembled WGS sequence"/>
</dbReference>
<evidence type="ECO:0000313" key="2">
    <source>
        <dbReference type="Proteomes" id="UP000178656"/>
    </source>
</evidence>
<evidence type="ECO:0000313" key="1">
    <source>
        <dbReference type="EMBL" id="OGF34462.1"/>
    </source>
</evidence>
<gene>
    <name evidence="1" type="ORF">A2482_02140</name>
</gene>
<accession>A0A1F5T691</accession>
<organism evidence="1 2">
    <name type="scientific">Candidatus Falkowbacteria bacterium RIFOXYC2_FULL_48_21</name>
    <dbReference type="NCBI Taxonomy" id="1798005"/>
    <lineage>
        <taxon>Bacteria</taxon>
        <taxon>Candidatus Falkowiibacteriota</taxon>
    </lineage>
</organism>
<dbReference type="EMBL" id="MFGM01000072">
    <property type="protein sequence ID" value="OGF34462.1"/>
    <property type="molecule type" value="Genomic_DNA"/>
</dbReference>
<protein>
    <submittedName>
        <fullName evidence="1">Uncharacterized protein</fullName>
    </submittedName>
</protein>
<proteinExistence type="predicted"/>
<reference evidence="1 2" key="1">
    <citation type="journal article" date="2016" name="Nat. Commun.">
        <title>Thousands of microbial genomes shed light on interconnected biogeochemical processes in an aquifer system.</title>
        <authorList>
            <person name="Anantharaman K."/>
            <person name="Brown C.T."/>
            <person name="Hug L.A."/>
            <person name="Sharon I."/>
            <person name="Castelle C.J."/>
            <person name="Probst A.J."/>
            <person name="Thomas B.C."/>
            <person name="Singh A."/>
            <person name="Wilkins M.J."/>
            <person name="Karaoz U."/>
            <person name="Brodie E.L."/>
            <person name="Williams K.H."/>
            <person name="Hubbard S.S."/>
            <person name="Banfield J.F."/>
        </authorList>
    </citation>
    <scope>NUCLEOTIDE SEQUENCE [LARGE SCALE GENOMIC DNA]</scope>
</reference>
<name>A0A1F5T691_9BACT</name>
<sequence length="219" mass="24846">MIFFACLFSSTVVKFYWFSHGQLFFDNRETEVVRMLKPEEWQKLIAALKEKVGRKVRLLVQLEVRDKELGNMGADGGPRVSGSEIEIKLLGVYGLGSQPLYIHGVDTDGKAKIFRNNSDAWVEEETGNPTHHDCTTLLRVDDIDISTWFANGTLLANEHAFIAKVKAAEPDNKYLAERILNGQPDYRPAGSSPRYYPSYCMFEDSKFVEKAIAYLDKIV</sequence>
<comment type="caution">
    <text evidence="1">The sequence shown here is derived from an EMBL/GenBank/DDBJ whole genome shotgun (WGS) entry which is preliminary data.</text>
</comment>
<dbReference type="AlphaFoldDB" id="A0A1F5T691"/>